<organism evidence="4 5">
    <name type="scientific">Rhodococcus chondri</name>
    <dbReference type="NCBI Taxonomy" id="3065941"/>
    <lineage>
        <taxon>Bacteria</taxon>
        <taxon>Bacillati</taxon>
        <taxon>Actinomycetota</taxon>
        <taxon>Actinomycetes</taxon>
        <taxon>Mycobacteriales</taxon>
        <taxon>Nocardiaceae</taxon>
        <taxon>Rhodococcus</taxon>
    </lineage>
</organism>
<keyword evidence="2 4" id="KW-0808">Transferase</keyword>
<accession>A0ABU7JMR9</accession>
<dbReference type="InterPro" id="IPR041698">
    <property type="entry name" value="Methyltransf_25"/>
</dbReference>
<dbReference type="Pfam" id="PF13649">
    <property type="entry name" value="Methyltransf_25"/>
    <property type="match status" value="1"/>
</dbReference>
<dbReference type="GO" id="GO:0008168">
    <property type="term" value="F:methyltransferase activity"/>
    <property type="evidence" value="ECO:0007669"/>
    <property type="project" value="UniProtKB-KW"/>
</dbReference>
<dbReference type="Proteomes" id="UP001331936">
    <property type="component" value="Unassembled WGS sequence"/>
</dbReference>
<evidence type="ECO:0000313" key="4">
    <source>
        <dbReference type="EMBL" id="MEE2031339.1"/>
    </source>
</evidence>
<keyword evidence="5" id="KW-1185">Reference proteome</keyword>
<dbReference type="PANTHER" id="PTHR43861">
    <property type="entry name" value="TRANS-ACONITATE 2-METHYLTRANSFERASE-RELATED"/>
    <property type="match status" value="1"/>
</dbReference>
<dbReference type="GO" id="GO:0032259">
    <property type="term" value="P:methylation"/>
    <property type="evidence" value="ECO:0007669"/>
    <property type="project" value="UniProtKB-KW"/>
</dbReference>
<comment type="caution">
    <text evidence="4">The sequence shown here is derived from an EMBL/GenBank/DDBJ whole genome shotgun (WGS) entry which is preliminary data.</text>
</comment>
<dbReference type="InterPro" id="IPR029063">
    <property type="entry name" value="SAM-dependent_MTases_sf"/>
</dbReference>
<dbReference type="EMBL" id="JAUZMZ010000014">
    <property type="protein sequence ID" value="MEE2031339.1"/>
    <property type="molecule type" value="Genomic_DNA"/>
</dbReference>
<keyword evidence="1 4" id="KW-0489">Methyltransferase</keyword>
<dbReference type="SUPFAM" id="SSF53335">
    <property type="entry name" value="S-adenosyl-L-methionine-dependent methyltransferases"/>
    <property type="match status" value="1"/>
</dbReference>
<reference evidence="4 5" key="1">
    <citation type="submission" date="2023-08" db="EMBL/GenBank/DDBJ databases">
        <authorList>
            <person name="Girao M."/>
            <person name="Carvalho M.F."/>
        </authorList>
    </citation>
    <scope>NUCLEOTIDE SEQUENCE [LARGE SCALE GENOMIC DNA]</scope>
    <source>
        <strain evidence="4 5">CC-R104</strain>
    </source>
</reference>
<dbReference type="CDD" id="cd02440">
    <property type="entry name" value="AdoMet_MTases"/>
    <property type="match status" value="1"/>
</dbReference>
<sequence length="221" mass="23910">MAESDFLQTTRQGYDATATEYAERFHRHLDDKPLDRAVLIGFGGLVSASEEHPVVDVGAGTGCVTEILNGLGVPTYGIDLSPGMVAEARRINPALRFEVGSMTSLDVETGTVAGVVAWYSTIHIPDDHLDAVFTEFARVLVPGGHLLVAFQVGDTPRHLTDAFGHAVSLTFQRRQPEEVAARLERAGFTMRARILRERDDDGFESTPQAFLIASAAGTRGD</sequence>
<evidence type="ECO:0000259" key="3">
    <source>
        <dbReference type="Pfam" id="PF13649"/>
    </source>
</evidence>
<dbReference type="PANTHER" id="PTHR43861:SF1">
    <property type="entry name" value="TRANS-ACONITATE 2-METHYLTRANSFERASE"/>
    <property type="match status" value="1"/>
</dbReference>
<dbReference type="Gene3D" id="3.40.50.150">
    <property type="entry name" value="Vaccinia Virus protein VP39"/>
    <property type="match status" value="1"/>
</dbReference>
<evidence type="ECO:0000256" key="2">
    <source>
        <dbReference type="ARBA" id="ARBA00022679"/>
    </source>
</evidence>
<feature type="domain" description="Methyltransferase" evidence="3">
    <location>
        <begin position="54"/>
        <end position="144"/>
    </location>
</feature>
<protein>
    <submittedName>
        <fullName evidence="4">Class I SAM-dependent methyltransferase</fullName>
        <ecNumber evidence="4">2.1.1.-</ecNumber>
    </submittedName>
</protein>
<evidence type="ECO:0000256" key="1">
    <source>
        <dbReference type="ARBA" id="ARBA00022603"/>
    </source>
</evidence>
<gene>
    <name evidence="4" type="ORF">Q8814_04310</name>
</gene>
<evidence type="ECO:0000313" key="5">
    <source>
        <dbReference type="Proteomes" id="UP001331936"/>
    </source>
</evidence>
<dbReference type="EC" id="2.1.1.-" evidence="4"/>
<name>A0ABU7JMR9_9NOCA</name>
<proteinExistence type="predicted"/>
<dbReference type="RefSeq" id="WP_330150779.1">
    <property type="nucleotide sequence ID" value="NZ_JAUZMZ010000014.1"/>
</dbReference>